<protein>
    <submittedName>
        <fullName evidence="1">Uncharacterized protein</fullName>
    </submittedName>
</protein>
<dbReference type="AlphaFoldDB" id="A0A814FAE2"/>
<gene>
    <name evidence="1" type="ORF">SEV965_LOCUS9714</name>
</gene>
<evidence type="ECO:0000313" key="2">
    <source>
        <dbReference type="Proteomes" id="UP000663889"/>
    </source>
</evidence>
<dbReference type="Proteomes" id="UP000663889">
    <property type="component" value="Unassembled WGS sequence"/>
</dbReference>
<evidence type="ECO:0000313" key="1">
    <source>
        <dbReference type="EMBL" id="CAF0980180.1"/>
    </source>
</evidence>
<dbReference type="EMBL" id="CAJNOU010000384">
    <property type="protein sequence ID" value="CAF0980180.1"/>
    <property type="molecule type" value="Genomic_DNA"/>
</dbReference>
<accession>A0A814FAE2</accession>
<sequence>MNMLEKKKKTSKFIKKHIQLQFTIDISSCCTGSSLNNIATPFPTDNIHHFTLPCASTSNHSDKSTTFPSTTTQMANGFISFANTTDGNLFTQQSSTKT</sequence>
<reference evidence="1" key="1">
    <citation type="submission" date="2021-02" db="EMBL/GenBank/DDBJ databases">
        <authorList>
            <person name="Nowell W R."/>
        </authorList>
    </citation>
    <scope>NUCLEOTIDE SEQUENCE</scope>
</reference>
<comment type="caution">
    <text evidence="1">The sequence shown here is derived from an EMBL/GenBank/DDBJ whole genome shotgun (WGS) entry which is preliminary data.</text>
</comment>
<organism evidence="1 2">
    <name type="scientific">Rotaria sordida</name>
    <dbReference type="NCBI Taxonomy" id="392033"/>
    <lineage>
        <taxon>Eukaryota</taxon>
        <taxon>Metazoa</taxon>
        <taxon>Spiralia</taxon>
        <taxon>Gnathifera</taxon>
        <taxon>Rotifera</taxon>
        <taxon>Eurotatoria</taxon>
        <taxon>Bdelloidea</taxon>
        <taxon>Philodinida</taxon>
        <taxon>Philodinidae</taxon>
        <taxon>Rotaria</taxon>
    </lineage>
</organism>
<proteinExistence type="predicted"/>
<name>A0A814FAE2_9BILA</name>